<feature type="compositionally biased region" description="Basic and acidic residues" evidence="1">
    <location>
        <begin position="428"/>
        <end position="446"/>
    </location>
</feature>
<feature type="compositionally biased region" description="Acidic residues" evidence="1">
    <location>
        <begin position="374"/>
        <end position="389"/>
    </location>
</feature>
<sequence>MPSIFLRTDTVTHGSDESGLIIKGRTFPLYHSGPYTTELLPHDKKTLSILDYVAPLEYYCIRSLFFNVDQLDLGEAPRVMYSGSDSQLRLMKTLIPCFEHDMQSCLMKYVDPRLWATLTQVMTNLPCAFRIYTLPLSDTHLSLLQNVKSSPDFTFITVVDMSRRMELNDETIGELKPLINLCVLDISGTEVTTWGIKKLSMCLTRDEAGGMTFGPWKLRIWSMMNCIGIKEDVKSILPSFPLLSVVDLRGTSVTGHLSFSNFTSSPASNLHPCYYPYPTISWIDALCKMYPQDLFACRTEMPYILHVRELEYSRAPPRPQHLDSWTNPPKTVDEDDRFLVLSPSVKKYSSRNLEALGLTLRRMLEDSDLYSPSDDGENRDEYEYEDGDEESDFQQRLWFYFANRTAEQLEVRDFYTPAPPRTTTPTKENNKDFPRQDLTSKSRPPNDHPPIINKKQLQCMFFRIPLSFQSVDHPKPGPGPGKKRRIGDDEQLVKKRNDKSLTKTFMEKMMSGIKHHDTELENEKKTPRSNAGSKMPGQGRDGVGSEDKRPKILHQYGLQSTTGRISKYETQLDKDQNNEARLCWG</sequence>
<gene>
    <name evidence="2" type="ORF">Clacol_000020</name>
</gene>
<name>A0AAV4ZZL9_9AGAM</name>
<feature type="region of interest" description="Disordered" evidence="1">
    <location>
        <begin position="411"/>
        <end position="453"/>
    </location>
</feature>
<feature type="region of interest" description="Disordered" evidence="1">
    <location>
        <begin position="516"/>
        <end position="560"/>
    </location>
</feature>
<accession>A0AAV4ZZL9</accession>
<evidence type="ECO:0000313" key="2">
    <source>
        <dbReference type="EMBL" id="GJJ05833.1"/>
    </source>
</evidence>
<proteinExistence type="predicted"/>
<dbReference type="EMBL" id="BPWL01000001">
    <property type="protein sequence ID" value="GJJ05833.1"/>
    <property type="molecule type" value="Genomic_DNA"/>
</dbReference>
<feature type="compositionally biased region" description="Basic and acidic residues" evidence="1">
    <location>
        <begin position="516"/>
        <end position="526"/>
    </location>
</feature>
<reference evidence="2" key="1">
    <citation type="submission" date="2021-10" db="EMBL/GenBank/DDBJ databases">
        <title>De novo Genome Assembly of Clathrus columnatus (Basidiomycota, Fungi) Using Illumina and Nanopore Sequence Data.</title>
        <authorList>
            <person name="Ogiso-Tanaka E."/>
            <person name="Itagaki H."/>
            <person name="Hosoya T."/>
            <person name="Hosaka K."/>
        </authorList>
    </citation>
    <scope>NUCLEOTIDE SEQUENCE</scope>
    <source>
        <strain evidence="2">MO-923</strain>
    </source>
</reference>
<feature type="region of interest" description="Disordered" evidence="1">
    <location>
        <begin position="468"/>
        <end position="492"/>
    </location>
</feature>
<keyword evidence="3" id="KW-1185">Reference proteome</keyword>
<organism evidence="2 3">
    <name type="scientific">Clathrus columnatus</name>
    <dbReference type="NCBI Taxonomy" id="1419009"/>
    <lineage>
        <taxon>Eukaryota</taxon>
        <taxon>Fungi</taxon>
        <taxon>Dikarya</taxon>
        <taxon>Basidiomycota</taxon>
        <taxon>Agaricomycotina</taxon>
        <taxon>Agaricomycetes</taxon>
        <taxon>Phallomycetidae</taxon>
        <taxon>Phallales</taxon>
        <taxon>Clathraceae</taxon>
        <taxon>Clathrus</taxon>
    </lineage>
</organism>
<evidence type="ECO:0000313" key="3">
    <source>
        <dbReference type="Proteomes" id="UP001050691"/>
    </source>
</evidence>
<comment type="caution">
    <text evidence="2">The sequence shown here is derived from an EMBL/GenBank/DDBJ whole genome shotgun (WGS) entry which is preliminary data.</text>
</comment>
<dbReference type="AlphaFoldDB" id="A0AAV4ZZL9"/>
<dbReference type="SUPFAM" id="SSF52047">
    <property type="entry name" value="RNI-like"/>
    <property type="match status" value="1"/>
</dbReference>
<evidence type="ECO:0000256" key="1">
    <source>
        <dbReference type="SAM" id="MobiDB-lite"/>
    </source>
</evidence>
<protein>
    <submittedName>
        <fullName evidence="2">Uncharacterized protein</fullName>
    </submittedName>
</protein>
<dbReference type="Proteomes" id="UP001050691">
    <property type="component" value="Unassembled WGS sequence"/>
</dbReference>
<feature type="region of interest" description="Disordered" evidence="1">
    <location>
        <begin position="368"/>
        <end position="389"/>
    </location>
</feature>